<comment type="caution">
    <text evidence="5">The sequence shown here is derived from an EMBL/GenBank/DDBJ whole genome shotgun (WGS) entry which is preliminary data.</text>
</comment>
<name>A0A7W7C590_9PSEU</name>
<dbReference type="InterPro" id="IPR000160">
    <property type="entry name" value="GGDEF_dom"/>
</dbReference>
<dbReference type="InterPro" id="IPR029787">
    <property type="entry name" value="Nucleotide_cyclase"/>
</dbReference>
<keyword evidence="6" id="KW-1185">Reference proteome</keyword>
<dbReference type="CDD" id="cd01949">
    <property type="entry name" value="GGDEF"/>
    <property type="match status" value="1"/>
</dbReference>
<dbReference type="InterPro" id="IPR052155">
    <property type="entry name" value="Biofilm_reg_signaling"/>
</dbReference>
<dbReference type="PROSITE" id="PS50112">
    <property type="entry name" value="PAS"/>
    <property type="match status" value="1"/>
</dbReference>
<dbReference type="SUPFAM" id="SSF141868">
    <property type="entry name" value="EAL domain-like"/>
    <property type="match status" value="1"/>
</dbReference>
<protein>
    <submittedName>
        <fullName evidence="5">Diguanylate cyclase (GGDEF)-like protein/PAS domain S-box-containing protein</fullName>
    </submittedName>
</protein>
<reference evidence="5 6" key="1">
    <citation type="submission" date="2020-08" db="EMBL/GenBank/DDBJ databases">
        <title>Sequencing the genomes of 1000 actinobacteria strains.</title>
        <authorList>
            <person name="Klenk H.-P."/>
        </authorList>
    </citation>
    <scope>NUCLEOTIDE SEQUENCE [LARGE SCALE GENOMIC DNA]</scope>
    <source>
        <strain evidence="5 6">DSM 44230</strain>
    </source>
</reference>
<proteinExistence type="predicted"/>
<sequence length="723" mass="77488">MADLSLRASQAPPPEDSRRKRRTLARKWAYVLAETDYVPLVHTEFEDELAGLLDTLCEAVHRERAEPGTAGAAGAAGARLVELNCASQQSLAATMDILGKGLLALPEFRGGKSAERVVGTLGALAAGFLAAAQRATLEQQESMKLSLLKAVRDAKWNLRAAEARFEEVATCSASGILITDLDGTLLRVNGSVGAILGHTPAELTGRNLFELIPPEHAPALREDYAALLSGRIQRIKQSQKLLLTDGDHAVVTLTASLLRGEDEAPSQFVTVVEDGTELRLLQSELSRQALHDVLTGLPNRQYFGTHLESVLRQADPRYGVTLFHLGLDAFAVVRDGLGEHAGEHLLVMVAQRLKAVVAGEKAMVARIDGSEFAVLVENCSSTPPPVAMVHMIRCELAEPTYVDGHGLAASVSIGVVHQPPPESTPAELLRGAHLALRRARGNGPGQWEQLHPEQDRLDRERDALAASMPGAFENGAVEPRYRPLVRLADGRVHGVEALLCWEHPELGPLPDQRCRELAESTGLMANLGEWLLRTGCRQTGWWRQRLGRDLSLALSLTPHQAADADLVTRVVGVLKETAFPATKLLVELPAPVLTADRGEARDNLRTLADLGVRTVLSDFGLGAGDLSTLTELPVNSVRLNRELLGRAGSAGPAVADSLRALPGLAHRAGATEVIADGVSTAEQAEFWLAAEADLAVGDHFGLPCRPDELAAAFGSPAWRVKSS</sequence>
<evidence type="ECO:0000259" key="3">
    <source>
        <dbReference type="PROSITE" id="PS50883"/>
    </source>
</evidence>
<organism evidence="5 6">
    <name type="scientific">Crossiella cryophila</name>
    <dbReference type="NCBI Taxonomy" id="43355"/>
    <lineage>
        <taxon>Bacteria</taxon>
        <taxon>Bacillati</taxon>
        <taxon>Actinomycetota</taxon>
        <taxon>Actinomycetes</taxon>
        <taxon>Pseudonocardiales</taxon>
        <taxon>Pseudonocardiaceae</taxon>
        <taxon>Crossiella</taxon>
    </lineage>
</organism>
<dbReference type="NCBIfam" id="TIGR00229">
    <property type="entry name" value="sensory_box"/>
    <property type="match status" value="1"/>
</dbReference>
<dbReference type="PANTHER" id="PTHR44757">
    <property type="entry name" value="DIGUANYLATE CYCLASE DGCP"/>
    <property type="match status" value="1"/>
</dbReference>
<dbReference type="SMART" id="SM00052">
    <property type="entry name" value="EAL"/>
    <property type="match status" value="1"/>
</dbReference>
<evidence type="ECO:0000313" key="5">
    <source>
        <dbReference type="EMBL" id="MBB4674760.1"/>
    </source>
</evidence>
<feature type="domain" description="EAL" evidence="3">
    <location>
        <begin position="461"/>
        <end position="717"/>
    </location>
</feature>
<dbReference type="CDD" id="cd00130">
    <property type="entry name" value="PAS"/>
    <property type="match status" value="1"/>
</dbReference>
<dbReference type="PROSITE" id="PS50887">
    <property type="entry name" value="GGDEF"/>
    <property type="match status" value="1"/>
</dbReference>
<dbReference type="InterPro" id="IPR000014">
    <property type="entry name" value="PAS"/>
</dbReference>
<evidence type="ECO:0000256" key="1">
    <source>
        <dbReference type="SAM" id="MobiDB-lite"/>
    </source>
</evidence>
<feature type="domain" description="GGDEF" evidence="4">
    <location>
        <begin position="318"/>
        <end position="452"/>
    </location>
</feature>
<dbReference type="InterPro" id="IPR035919">
    <property type="entry name" value="EAL_sf"/>
</dbReference>
<dbReference type="Gene3D" id="3.20.20.450">
    <property type="entry name" value="EAL domain"/>
    <property type="match status" value="1"/>
</dbReference>
<dbReference type="SMART" id="SM00267">
    <property type="entry name" value="GGDEF"/>
    <property type="match status" value="1"/>
</dbReference>
<dbReference type="Pfam" id="PF00990">
    <property type="entry name" value="GGDEF"/>
    <property type="match status" value="1"/>
</dbReference>
<dbReference type="PROSITE" id="PS50883">
    <property type="entry name" value="EAL"/>
    <property type="match status" value="1"/>
</dbReference>
<dbReference type="AlphaFoldDB" id="A0A7W7C590"/>
<feature type="domain" description="PAS" evidence="2">
    <location>
        <begin position="161"/>
        <end position="231"/>
    </location>
</feature>
<dbReference type="RefSeq" id="WP_185000841.1">
    <property type="nucleotide sequence ID" value="NZ_BAAAUI010000024.1"/>
</dbReference>
<dbReference type="Gene3D" id="3.30.70.270">
    <property type="match status" value="1"/>
</dbReference>
<dbReference type="InterPro" id="IPR035965">
    <property type="entry name" value="PAS-like_dom_sf"/>
</dbReference>
<dbReference type="Proteomes" id="UP000533598">
    <property type="component" value="Unassembled WGS sequence"/>
</dbReference>
<dbReference type="Pfam" id="PF08448">
    <property type="entry name" value="PAS_4"/>
    <property type="match status" value="1"/>
</dbReference>
<dbReference type="Pfam" id="PF00563">
    <property type="entry name" value="EAL"/>
    <property type="match status" value="1"/>
</dbReference>
<evidence type="ECO:0000259" key="4">
    <source>
        <dbReference type="PROSITE" id="PS50887"/>
    </source>
</evidence>
<dbReference type="InterPro" id="IPR043128">
    <property type="entry name" value="Rev_trsase/Diguanyl_cyclase"/>
</dbReference>
<gene>
    <name evidence="5" type="ORF">HNR67_000878</name>
</gene>
<dbReference type="PANTHER" id="PTHR44757:SF2">
    <property type="entry name" value="BIOFILM ARCHITECTURE MAINTENANCE PROTEIN MBAA"/>
    <property type="match status" value="1"/>
</dbReference>
<evidence type="ECO:0000313" key="6">
    <source>
        <dbReference type="Proteomes" id="UP000533598"/>
    </source>
</evidence>
<dbReference type="SMART" id="SM00091">
    <property type="entry name" value="PAS"/>
    <property type="match status" value="1"/>
</dbReference>
<dbReference type="EMBL" id="JACHMH010000001">
    <property type="protein sequence ID" value="MBB4674760.1"/>
    <property type="molecule type" value="Genomic_DNA"/>
</dbReference>
<dbReference type="InterPro" id="IPR013656">
    <property type="entry name" value="PAS_4"/>
</dbReference>
<dbReference type="InterPro" id="IPR001633">
    <property type="entry name" value="EAL_dom"/>
</dbReference>
<dbReference type="SUPFAM" id="SSF55785">
    <property type="entry name" value="PYP-like sensor domain (PAS domain)"/>
    <property type="match status" value="1"/>
</dbReference>
<feature type="region of interest" description="Disordered" evidence="1">
    <location>
        <begin position="1"/>
        <end position="20"/>
    </location>
</feature>
<dbReference type="CDD" id="cd01948">
    <property type="entry name" value="EAL"/>
    <property type="match status" value="1"/>
</dbReference>
<dbReference type="SUPFAM" id="SSF55073">
    <property type="entry name" value="Nucleotide cyclase"/>
    <property type="match status" value="1"/>
</dbReference>
<accession>A0A7W7C590</accession>
<dbReference type="Gene3D" id="3.30.450.20">
    <property type="entry name" value="PAS domain"/>
    <property type="match status" value="1"/>
</dbReference>
<dbReference type="NCBIfam" id="TIGR00254">
    <property type="entry name" value="GGDEF"/>
    <property type="match status" value="1"/>
</dbReference>
<evidence type="ECO:0000259" key="2">
    <source>
        <dbReference type="PROSITE" id="PS50112"/>
    </source>
</evidence>